<protein>
    <recommendedName>
        <fullName evidence="3">S24 family peptidase</fullName>
    </recommendedName>
</protein>
<evidence type="ECO:0008006" key="3">
    <source>
        <dbReference type="Google" id="ProtNLM"/>
    </source>
</evidence>
<dbReference type="Proteomes" id="UP000321638">
    <property type="component" value="Unassembled WGS sequence"/>
</dbReference>
<dbReference type="OrthoDB" id="528805at2"/>
<reference evidence="1 2" key="1">
    <citation type="submission" date="2019-06" db="EMBL/GenBank/DDBJ databases">
        <title>New taxonomy in bacterial strain CC-CFT640, isolated from vineyard.</title>
        <authorList>
            <person name="Lin S.-Y."/>
            <person name="Tsai C.-F."/>
            <person name="Young C.-C."/>
        </authorList>
    </citation>
    <scope>NUCLEOTIDE SEQUENCE [LARGE SCALE GENOMIC DNA]</scope>
    <source>
        <strain evidence="1 2">CC-CFT640</strain>
    </source>
</reference>
<comment type="caution">
    <text evidence="1">The sequence shown here is derived from an EMBL/GenBank/DDBJ whole genome shotgun (WGS) entry which is preliminary data.</text>
</comment>
<keyword evidence="2" id="KW-1185">Reference proteome</keyword>
<gene>
    <name evidence="1" type="ORF">FHP25_13255</name>
</gene>
<proteinExistence type="predicted"/>
<evidence type="ECO:0000313" key="2">
    <source>
        <dbReference type="Proteomes" id="UP000321638"/>
    </source>
</evidence>
<organism evidence="1 2">
    <name type="scientific">Vineibacter terrae</name>
    <dbReference type="NCBI Taxonomy" id="2586908"/>
    <lineage>
        <taxon>Bacteria</taxon>
        <taxon>Pseudomonadati</taxon>
        <taxon>Pseudomonadota</taxon>
        <taxon>Alphaproteobacteria</taxon>
        <taxon>Hyphomicrobiales</taxon>
        <taxon>Vineibacter</taxon>
    </lineage>
</organism>
<accession>A0A5C8PN79</accession>
<dbReference type="EMBL" id="VDUZ01000013">
    <property type="protein sequence ID" value="TXL75617.1"/>
    <property type="molecule type" value="Genomic_DNA"/>
</dbReference>
<name>A0A5C8PN79_9HYPH</name>
<evidence type="ECO:0000313" key="1">
    <source>
        <dbReference type="EMBL" id="TXL75617.1"/>
    </source>
</evidence>
<dbReference type="AlphaFoldDB" id="A0A5C8PN79"/>
<sequence length="119" mass="12901">MHIEETRAVAPAGPAPGRWILEIADADMAPALRPGDFVEVDALDRRPSPPGVFVLAERRGGTERLLVRRLEVCGPMPAYVRITCDGGTAPNRMALLEDLDVRGRVVGAFVLWGKGEVRS</sequence>
<dbReference type="RefSeq" id="WP_147847422.1">
    <property type="nucleotide sequence ID" value="NZ_VDUZ01000013.1"/>
</dbReference>